<dbReference type="Gene3D" id="1.10.443.10">
    <property type="entry name" value="Intergrase catalytic core"/>
    <property type="match status" value="1"/>
</dbReference>
<keyword evidence="7" id="KW-1185">Reference proteome</keyword>
<evidence type="ECO:0000313" key="6">
    <source>
        <dbReference type="EMBL" id="GAA3523275.1"/>
    </source>
</evidence>
<proteinExistence type="inferred from homology"/>
<keyword evidence="2" id="KW-0238">DNA-binding</keyword>
<dbReference type="Pfam" id="PF00589">
    <property type="entry name" value="Phage_integrase"/>
    <property type="match status" value="1"/>
</dbReference>
<evidence type="ECO:0000256" key="1">
    <source>
        <dbReference type="ARBA" id="ARBA00008857"/>
    </source>
</evidence>
<keyword evidence="3" id="KW-0233">DNA recombination</keyword>
<evidence type="ECO:0000256" key="3">
    <source>
        <dbReference type="ARBA" id="ARBA00023172"/>
    </source>
</evidence>
<dbReference type="SUPFAM" id="SSF56349">
    <property type="entry name" value="DNA breaking-rejoining enzymes"/>
    <property type="match status" value="1"/>
</dbReference>
<evidence type="ECO:0000256" key="4">
    <source>
        <dbReference type="SAM" id="MobiDB-lite"/>
    </source>
</evidence>
<evidence type="ECO:0000259" key="5">
    <source>
        <dbReference type="PROSITE" id="PS51898"/>
    </source>
</evidence>
<comment type="caution">
    <text evidence="6">The sequence shown here is derived from an EMBL/GenBank/DDBJ whole genome shotgun (WGS) entry which is preliminary data.</text>
</comment>
<evidence type="ECO:0000256" key="2">
    <source>
        <dbReference type="ARBA" id="ARBA00023125"/>
    </source>
</evidence>
<feature type="region of interest" description="Disordered" evidence="4">
    <location>
        <begin position="338"/>
        <end position="357"/>
    </location>
</feature>
<accession>A0ABP6UXW4</accession>
<dbReference type="PANTHER" id="PTHR30349">
    <property type="entry name" value="PHAGE INTEGRASE-RELATED"/>
    <property type="match status" value="1"/>
</dbReference>
<dbReference type="RefSeq" id="WP_344854252.1">
    <property type="nucleotide sequence ID" value="NZ_BAAAZN010000001.1"/>
</dbReference>
<organism evidence="6 7">
    <name type="scientific">Amycolatopsis ultiminotia</name>
    <dbReference type="NCBI Taxonomy" id="543629"/>
    <lineage>
        <taxon>Bacteria</taxon>
        <taxon>Bacillati</taxon>
        <taxon>Actinomycetota</taxon>
        <taxon>Actinomycetes</taxon>
        <taxon>Pseudonocardiales</taxon>
        <taxon>Pseudonocardiaceae</taxon>
        <taxon>Amycolatopsis</taxon>
    </lineage>
</organism>
<gene>
    <name evidence="6" type="ORF">GCM10022222_01570</name>
</gene>
<evidence type="ECO:0000313" key="7">
    <source>
        <dbReference type="Proteomes" id="UP001500689"/>
    </source>
</evidence>
<dbReference type="CDD" id="cd00397">
    <property type="entry name" value="DNA_BRE_C"/>
    <property type="match status" value="1"/>
</dbReference>
<protein>
    <recommendedName>
        <fullName evidence="5">Tyr recombinase domain-containing protein</fullName>
    </recommendedName>
</protein>
<dbReference type="InterPro" id="IPR013762">
    <property type="entry name" value="Integrase-like_cat_sf"/>
</dbReference>
<feature type="domain" description="Tyr recombinase" evidence="5">
    <location>
        <begin position="146"/>
        <end position="331"/>
    </location>
</feature>
<dbReference type="EMBL" id="BAAAZN010000001">
    <property type="protein sequence ID" value="GAA3523275.1"/>
    <property type="molecule type" value="Genomic_DNA"/>
</dbReference>
<feature type="compositionally biased region" description="Basic and acidic residues" evidence="4">
    <location>
        <begin position="348"/>
        <end position="357"/>
    </location>
</feature>
<comment type="similarity">
    <text evidence="1">Belongs to the 'phage' integrase family.</text>
</comment>
<dbReference type="PROSITE" id="PS51898">
    <property type="entry name" value="TYR_RECOMBINASE"/>
    <property type="match status" value="1"/>
</dbReference>
<dbReference type="InterPro" id="IPR002104">
    <property type="entry name" value="Integrase_catalytic"/>
</dbReference>
<dbReference type="InterPro" id="IPR050090">
    <property type="entry name" value="Tyrosine_recombinase_XerCD"/>
</dbReference>
<dbReference type="PANTHER" id="PTHR30349:SF41">
    <property type="entry name" value="INTEGRASE_RECOMBINASE PROTEIN MJ0367-RELATED"/>
    <property type="match status" value="1"/>
</dbReference>
<name>A0ABP6UXW4_9PSEU</name>
<dbReference type="Proteomes" id="UP001500689">
    <property type="component" value="Unassembled WGS sequence"/>
</dbReference>
<sequence>MTDHNRSAEVAAAAKALLDTLGVSPEALANTGTTRPTMPTFTEYVPKALSNASPKSAQMWTVYLKVLTDEWPARYIDEPTATDITGLAKTVQLRSAQRNNSRGGHGARANFIDAVKFLYRCAVADRLISSADNPAHLLRKPPQRQSARRPLAPAQLADIAQAAANSGRDPALDALILRLHTETACRRGGALRLRRGDLDTTQLTIRLHEKGNTVRDQPISPTLMRALLTHADQRGGAQDPTGQLLRRRNQKPITEDHYYWMWRRIGARLPWVAALGVSSHWLRYTTLTWVERNFSYAVAAAYAGHSHTNARSGTTLTYVGATIEEVATALAALTGEPHPLATSTTVREQARTDRMPA</sequence>
<dbReference type="InterPro" id="IPR011010">
    <property type="entry name" value="DNA_brk_join_enz"/>
</dbReference>
<reference evidence="7" key="1">
    <citation type="journal article" date="2019" name="Int. J. Syst. Evol. Microbiol.">
        <title>The Global Catalogue of Microorganisms (GCM) 10K type strain sequencing project: providing services to taxonomists for standard genome sequencing and annotation.</title>
        <authorList>
            <consortium name="The Broad Institute Genomics Platform"/>
            <consortium name="The Broad Institute Genome Sequencing Center for Infectious Disease"/>
            <person name="Wu L."/>
            <person name="Ma J."/>
        </authorList>
    </citation>
    <scope>NUCLEOTIDE SEQUENCE [LARGE SCALE GENOMIC DNA]</scope>
    <source>
        <strain evidence="7">JCM 16898</strain>
    </source>
</reference>